<evidence type="ECO:0000256" key="1">
    <source>
        <dbReference type="ARBA" id="ARBA00009759"/>
    </source>
</evidence>
<name>A0A8C2CNK5_CYPCA</name>
<comment type="similarity">
    <text evidence="1">Belongs to the inositol monophosphatase superfamily.</text>
</comment>
<keyword evidence="2" id="KW-0479">Metal-binding</keyword>
<keyword evidence="2" id="KW-0460">Magnesium</keyword>
<sequence length="84" mass="9431">MERLFIHVRIIGSSTLALCHITSGAAEAYYQLGLHCWDIIRETGGHVRDTTGHSHSQMCSRALQTLPFLSNNWTGHEDLGEHMI</sequence>
<feature type="binding site" evidence="2">
    <location>
        <position position="38"/>
    </location>
    <ligand>
        <name>Mg(2+)</name>
        <dbReference type="ChEBI" id="CHEBI:18420"/>
        <label>1</label>
        <note>catalytic</note>
    </ligand>
</feature>
<dbReference type="Proteomes" id="UP000694701">
    <property type="component" value="Unplaced"/>
</dbReference>
<comment type="cofactor">
    <cofactor evidence="2">
        <name>Mg(2+)</name>
        <dbReference type="ChEBI" id="CHEBI:18420"/>
    </cofactor>
</comment>
<protein>
    <submittedName>
        <fullName evidence="3">Uncharacterized protein</fullName>
    </submittedName>
</protein>
<proteinExistence type="inferred from homology"/>
<dbReference type="GO" id="GO:0046872">
    <property type="term" value="F:metal ion binding"/>
    <property type="evidence" value="ECO:0007669"/>
    <property type="project" value="UniProtKB-KW"/>
</dbReference>
<dbReference type="SUPFAM" id="SSF56655">
    <property type="entry name" value="Carbohydrate phosphatase"/>
    <property type="match status" value="1"/>
</dbReference>
<evidence type="ECO:0000256" key="2">
    <source>
        <dbReference type="PIRSR" id="PIRSR600760-2"/>
    </source>
</evidence>
<organism evidence="3 4">
    <name type="scientific">Cyprinus carpio</name>
    <name type="common">Common carp</name>
    <dbReference type="NCBI Taxonomy" id="7962"/>
    <lineage>
        <taxon>Eukaryota</taxon>
        <taxon>Metazoa</taxon>
        <taxon>Chordata</taxon>
        <taxon>Craniata</taxon>
        <taxon>Vertebrata</taxon>
        <taxon>Euteleostomi</taxon>
        <taxon>Actinopterygii</taxon>
        <taxon>Neopterygii</taxon>
        <taxon>Teleostei</taxon>
        <taxon>Ostariophysi</taxon>
        <taxon>Cypriniformes</taxon>
        <taxon>Cyprinidae</taxon>
        <taxon>Cyprininae</taxon>
        <taxon>Cyprinus</taxon>
    </lineage>
</organism>
<dbReference type="Ensembl" id="ENSCCRT00020016469.1">
    <property type="protein sequence ID" value="ENSCCRP00020014970.1"/>
    <property type="gene ID" value="ENSCCRG00020007266.1"/>
</dbReference>
<dbReference type="AlphaFoldDB" id="A0A8C2CNK5"/>
<dbReference type="InterPro" id="IPR000760">
    <property type="entry name" value="Inositol_monophosphatase-like"/>
</dbReference>
<evidence type="ECO:0000313" key="3">
    <source>
        <dbReference type="Ensembl" id="ENSCCRP00020014970.1"/>
    </source>
</evidence>
<reference evidence="3" key="1">
    <citation type="submission" date="2025-08" db="UniProtKB">
        <authorList>
            <consortium name="Ensembl"/>
        </authorList>
    </citation>
    <scope>IDENTIFICATION</scope>
</reference>
<evidence type="ECO:0000313" key="4">
    <source>
        <dbReference type="Proteomes" id="UP000694701"/>
    </source>
</evidence>
<dbReference type="Pfam" id="PF00459">
    <property type="entry name" value="Inositol_P"/>
    <property type="match status" value="1"/>
</dbReference>
<dbReference type="Gene3D" id="3.40.190.80">
    <property type="match status" value="1"/>
</dbReference>
<accession>A0A8C2CNK5</accession>